<keyword evidence="1" id="KW-0812">Transmembrane</keyword>
<proteinExistence type="predicted"/>
<dbReference type="RefSeq" id="WP_084036563.1">
    <property type="nucleotide sequence ID" value="NZ_CP066007.1"/>
</dbReference>
<evidence type="ECO:0000313" key="2">
    <source>
        <dbReference type="EMBL" id="QQB46184.1"/>
    </source>
</evidence>
<accession>A0A7T4JUT7</accession>
<dbReference type="PANTHER" id="PTHR35813">
    <property type="entry name" value="INNER MEMBRANE PROTEIN YBAN"/>
    <property type="match status" value="1"/>
</dbReference>
<evidence type="ECO:0000256" key="1">
    <source>
        <dbReference type="SAM" id="Phobius"/>
    </source>
</evidence>
<dbReference type="InterPro" id="IPR007401">
    <property type="entry name" value="DUF454"/>
</dbReference>
<gene>
    <name evidence="2" type="ORF">I6I10_12185</name>
</gene>
<dbReference type="GO" id="GO:0005886">
    <property type="term" value="C:plasma membrane"/>
    <property type="evidence" value="ECO:0007669"/>
    <property type="project" value="TreeGrafter"/>
</dbReference>
<dbReference type="GeneID" id="92759545"/>
<dbReference type="EMBL" id="CP066007">
    <property type="protein sequence ID" value="QQB46184.1"/>
    <property type="molecule type" value="Genomic_DNA"/>
</dbReference>
<reference evidence="2 3" key="1">
    <citation type="submission" date="2020-12" db="EMBL/GenBank/DDBJ databases">
        <title>FDA dAtabase for Regulatory Grade micrObial Sequences (FDA-ARGOS): Supporting development and validation of Infectious Disease Dx tests.</title>
        <authorList>
            <person name="Sproer C."/>
            <person name="Gronow S."/>
            <person name="Severitt S."/>
            <person name="Schroder I."/>
            <person name="Tallon L."/>
            <person name="Sadzewicz L."/>
            <person name="Zhao X."/>
            <person name="Boylan J."/>
            <person name="Ott S."/>
            <person name="Bowen H."/>
            <person name="Vavikolanu K."/>
            <person name="Mehta A."/>
            <person name="Aluvathingal J."/>
            <person name="Nadendla S."/>
            <person name="Lowell S."/>
            <person name="Myers T."/>
            <person name="Yan Y."/>
            <person name="Sichtig H."/>
        </authorList>
    </citation>
    <scope>NUCLEOTIDE SEQUENCE [LARGE SCALE GENOMIC DNA]</scope>
    <source>
        <strain evidence="2 3">FDAARGOS_1053</strain>
    </source>
</reference>
<dbReference type="AlphaFoldDB" id="A0A7T4JUT7"/>
<organism evidence="2 3">
    <name type="scientific">Corynebacterium glucuronolyticum</name>
    <dbReference type="NCBI Taxonomy" id="39791"/>
    <lineage>
        <taxon>Bacteria</taxon>
        <taxon>Bacillati</taxon>
        <taxon>Actinomycetota</taxon>
        <taxon>Actinomycetes</taxon>
        <taxon>Mycobacteriales</taxon>
        <taxon>Corynebacteriaceae</taxon>
        <taxon>Corynebacterium</taxon>
    </lineage>
</organism>
<dbReference type="PANTHER" id="PTHR35813:SF1">
    <property type="entry name" value="INNER MEMBRANE PROTEIN YBAN"/>
    <property type="match status" value="1"/>
</dbReference>
<evidence type="ECO:0000313" key="3">
    <source>
        <dbReference type="Proteomes" id="UP000596145"/>
    </source>
</evidence>
<sequence>MKRAIFFTGGVINMALALIGVALPILPTTPFALAAVFFFARSSPKFENYVRTHPVIGPYISNYEKGEMTRSAKKKTLGSLWVTMIISMLITGVVVGIWWVPVILFAVASCVSAHIWRMREP</sequence>
<dbReference type="PIRSF" id="PIRSF016789">
    <property type="entry name" value="DUF454"/>
    <property type="match status" value="1"/>
</dbReference>
<name>A0A7T4JUT7_9CORY</name>
<keyword evidence="1" id="KW-0472">Membrane</keyword>
<dbReference type="Proteomes" id="UP000596145">
    <property type="component" value="Chromosome"/>
</dbReference>
<dbReference type="OrthoDB" id="4422381at2"/>
<feature type="transmembrane region" description="Helical" evidence="1">
    <location>
        <begin position="80"/>
        <end position="111"/>
    </location>
</feature>
<protein>
    <submittedName>
        <fullName evidence="2">YbaN family protein</fullName>
    </submittedName>
</protein>
<dbReference type="Pfam" id="PF04304">
    <property type="entry name" value="DUF454"/>
    <property type="match status" value="1"/>
</dbReference>
<keyword evidence="1" id="KW-1133">Transmembrane helix</keyword>